<feature type="region of interest" description="Disordered" evidence="1">
    <location>
        <begin position="338"/>
        <end position="361"/>
    </location>
</feature>
<comment type="caution">
    <text evidence="2">The sequence shown here is derived from an EMBL/GenBank/DDBJ whole genome shotgun (WGS) entry which is preliminary data.</text>
</comment>
<proteinExistence type="predicted"/>
<feature type="compositionally biased region" description="Acidic residues" evidence="1">
    <location>
        <begin position="347"/>
        <end position="361"/>
    </location>
</feature>
<reference evidence="2 3" key="1">
    <citation type="journal article" date="2022" name="bioRxiv">
        <title>Genomics of Preaxostyla Flagellates Illuminates Evolutionary Transitions and the Path Towards Mitochondrial Loss.</title>
        <authorList>
            <person name="Novak L.V.F."/>
            <person name="Treitli S.C."/>
            <person name="Pyrih J."/>
            <person name="Halakuc P."/>
            <person name="Pipaliya S.V."/>
            <person name="Vacek V."/>
            <person name="Brzon O."/>
            <person name="Soukal P."/>
            <person name="Eme L."/>
            <person name="Dacks J.B."/>
            <person name="Karnkowska A."/>
            <person name="Elias M."/>
            <person name="Hampl V."/>
        </authorList>
    </citation>
    <scope>NUCLEOTIDE SEQUENCE [LARGE SCALE GENOMIC DNA]</scope>
    <source>
        <strain evidence="2">NAU3</strain>
        <tissue evidence="2">Gut</tissue>
    </source>
</reference>
<gene>
    <name evidence="2" type="ORF">BLNAU_14142</name>
</gene>
<keyword evidence="3" id="KW-1185">Reference proteome</keyword>
<dbReference type="Proteomes" id="UP001281761">
    <property type="component" value="Unassembled WGS sequence"/>
</dbReference>
<name>A0ABQ9XL18_9EUKA</name>
<evidence type="ECO:0000313" key="3">
    <source>
        <dbReference type="Proteomes" id="UP001281761"/>
    </source>
</evidence>
<organism evidence="2 3">
    <name type="scientific">Blattamonas nauphoetae</name>
    <dbReference type="NCBI Taxonomy" id="2049346"/>
    <lineage>
        <taxon>Eukaryota</taxon>
        <taxon>Metamonada</taxon>
        <taxon>Preaxostyla</taxon>
        <taxon>Oxymonadida</taxon>
        <taxon>Blattamonas</taxon>
    </lineage>
</organism>
<sequence>MQSDISPFVLLPSQTAESSSNSIILTNTRFSVQLNRFPALCQVETTTPHSLSSSITLAASKIEHTTLSHGDSVLLNLEHPSHSGCSLNELQSTLASVSLTNVSTQRTQIQPTKISLSQTMTNCDVTSCPNHLSGSSIRDINLGGSLLAQNTTFSKIRTSTPTLTVPSVSDPSSSQYVDEKYDSSTQRFTLPNDHHAAFVRCSFAEMSLTSTSELGEVPCAIHVTDSVASFLLHTCTFHSIAVSLPTTSRHHGAVYVRFIPDQGGIVNIIDTTFTSCTTTGFGGGMGVCRSTECVVSGCEFEGCQSGWNAGALFLLHIPNVVVSSSKFTACHATLEQDLSSGSSDAERNEEDVGDEEEEECDPETEVCDPSVACDEAKGGAVHICLADTATLVDVVCADCTASTGGGGINLKQGSKGIYELTRCEFYDCRSETDGGGLMALTGRSITITEMVAERCEAAFSGGGACLSYISTVTINDVNCTACSTTSPGRPNQMGGGIHIQFFQVSSVTTGLFTDCSATHSGGGLRFHAGSTFSVKEVKFVGCTCEINGGGLHGYIFDVSGKVDDCSFVNCTAKGNAGGCVFGNLPLLTYSRVSFENCSSSTHTGGLRVSEVTEVIITGANFVSCSALSYGGGLVVNTSQRITLSAVAVLGCSAVETGGGIHITLEPNANANDLTLTGMEFGGEAGNKPNACPNGFNLYYRLQPSMDNKTYLTPLHSAFFGSKPLNDCEFSDEEIRSVEFSFLAQHVGSILYVFHPYSGGELALDSKNGFDHELCGNTYLPCQTLPLSTTIAGNAADGVVNLRAPVSLEADLTITTTVKWTSDSEQQSITQSADKSIIVNSGTLTATSLSFQVSCESYSKSFFIVAGGSLSLTACSFDTISSSSPVIHATLTPSNTLSITKTNEADATTFKSCSSSPSALVFLKLTAILEGQSWNFDLSGLSFPVAPASNSGSSSQRIYVQGSLFATSIIPTRFPTVTKDDELLLWGSDASTDVSSSLLVYLVPIGSTVSVGGDTAAQIKHCGHFGVSCPTIQSGRARLSGQAAPLKVSINGTTELATAESLSTDISLAIEGNGSVQTITTQSTGAFEVTDGVLVLNTLQFTGNTRTTPFIIVSSKGRMSITSCTFSAFSSSSSPPVISATLSDPSSALTLSSVSFQSCHSIKMSGIVFIRLGAGTLTFTSPTFTPRSAEDGSNIYATASSSNLNSATLSVLSSLSPATPSNGASFSAIERSNIEVGKEVDGSVVHVGSVLFFFHSYASGDLALDSVNGVDHTMCGHSYLPCPGVRHCAHGAQLFCAQDVAAVQIPFSCILNLL</sequence>
<dbReference type="SUPFAM" id="SSF51126">
    <property type="entry name" value="Pectin lyase-like"/>
    <property type="match status" value="2"/>
</dbReference>
<dbReference type="EMBL" id="JARBJD010000127">
    <property type="protein sequence ID" value="KAK2950951.1"/>
    <property type="molecule type" value="Genomic_DNA"/>
</dbReference>
<evidence type="ECO:0000313" key="2">
    <source>
        <dbReference type="EMBL" id="KAK2950951.1"/>
    </source>
</evidence>
<evidence type="ECO:0000256" key="1">
    <source>
        <dbReference type="SAM" id="MobiDB-lite"/>
    </source>
</evidence>
<accession>A0ABQ9XL18</accession>
<dbReference type="InterPro" id="IPR011050">
    <property type="entry name" value="Pectin_lyase_fold/virulence"/>
</dbReference>
<protein>
    <submittedName>
        <fullName evidence="2">Uncharacterized protein</fullName>
    </submittedName>
</protein>